<dbReference type="SUPFAM" id="SSF56300">
    <property type="entry name" value="Metallo-dependent phosphatases"/>
    <property type="match status" value="1"/>
</dbReference>
<protein>
    <submittedName>
        <fullName evidence="1">Metallophosphoesterase</fullName>
    </submittedName>
</protein>
<sequence>MKFFTADTHYFHADLLGDNDFAPRPFRTVTEMNEVMVTNWNRVVKDNDVVYNLGDIAMHPKYEAGYPEILALLTRLNGQIHFVKGNHDSRVFFKYLAAHDPGHSKGKKFFFHDVGVIIKFDHHQYYLTHYPVLLGITKNIRNLHGHIHYSSIPIKENLNVGVDAPELSYLPEKQPFGMPISENQIGIIATAKAAELAKLRH</sequence>
<dbReference type="Gene3D" id="3.60.21.10">
    <property type="match status" value="1"/>
</dbReference>
<organism evidence="1 2">
    <name type="scientific">Enterococcus asini</name>
    <dbReference type="NCBI Taxonomy" id="57732"/>
    <lineage>
        <taxon>Bacteria</taxon>
        <taxon>Bacillati</taxon>
        <taxon>Bacillota</taxon>
        <taxon>Bacilli</taxon>
        <taxon>Lactobacillales</taxon>
        <taxon>Enterococcaceae</taxon>
        <taxon>Enterococcus</taxon>
    </lineage>
</organism>
<dbReference type="Proteomes" id="UP001256711">
    <property type="component" value="Unassembled WGS sequence"/>
</dbReference>
<comment type="caution">
    <text evidence="1">The sequence shown here is derived from an EMBL/GenBank/DDBJ whole genome shotgun (WGS) entry which is preliminary data.</text>
</comment>
<evidence type="ECO:0000313" key="1">
    <source>
        <dbReference type="EMBL" id="MDT2809575.1"/>
    </source>
</evidence>
<proteinExistence type="predicted"/>
<name>A0AAW8U0X8_9ENTE</name>
<gene>
    <name evidence="1" type="ORF">P7H43_03690</name>
</gene>
<dbReference type="RefSeq" id="WP_311835067.1">
    <property type="nucleotide sequence ID" value="NZ_JARQBJ010000002.1"/>
</dbReference>
<dbReference type="AlphaFoldDB" id="A0AAW8U0X8"/>
<dbReference type="EMBL" id="JARQBJ010000002">
    <property type="protein sequence ID" value="MDT2809575.1"/>
    <property type="molecule type" value="Genomic_DNA"/>
</dbReference>
<evidence type="ECO:0000313" key="2">
    <source>
        <dbReference type="Proteomes" id="UP001256711"/>
    </source>
</evidence>
<accession>A0AAW8U0X8</accession>
<dbReference type="InterPro" id="IPR029052">
    <property type="entry name" value="Metallo-depent_PP-like"/>
</dbReference>
<reference evidence="1" key="1">
    <citation type="submission" date="2023-03" db="EMBL/GenBank/DDBJ databases">
        <authorList>
            <person name="Shen W."/>
            <person name="Cai J."/>
        </authorList>
    </citation>
    <scope>NUCLEOTIDE SEQUENCE</scope>
    <source>
        <strain evidence="1">B226-2</strain>
    </source>
</reference>